<feature type="non-terminal residue" evidence="1">
    <location>
        <position position="1"/>
    </location>
</feature>
<feature type="non-terminal residue" evidence="1">
    <location>
        <position position="127"/>
    </location>
</feature>
<comment type="caution">
    <text evidence="1">The sequence shown here is derived from an EMBL/GenBank/DDBJ whole genome shotgun (WGS) entry which is preliminary data.</text>
</comment>
<evidence type="ECO:0000313" key="2">
    <source>
        <dbReference type="Proteomes" id="UP001529510"/>
    </source>
</evidence>
<dbReference type="EMBL" id="JAMKFB020000005">
    <property type="protein sequence ID" value="KAL0194116.1"/>
    <property type="molecule type" value="Genomic_DNA"/>
</dbReference>
<evidence type="ECO:0000313" key="1">
    <source>
        <dbReference type="EMBL" id="KAL0194116.1"/>
    </source>
</evidence>
<reference evidence="1 2" key="1">
    <citation type="submission" date="2024-05" db="EMBL/GenBank/DDBJ databases">
        <title>Genome sequencing and assembly of Indian major carp, Cirrhinus mrigala (Hamilton, 1822).</title>
        <authorList>
            <person name="Mohindra V."/>
            <person name="Chowdhury L.M."/>
            <person name="Lal K."/>
            <person name="Jena J.K."/>
        </authorList>
    </citation>
    <scope>NUCLEOTIDE SEQUENCE [LARGE SCALE GENOMIC DNA]</scope>
    <source>
        <strain evidence="1">CM1030</strain>
        <tissue evidence="1">Blood</tissue>
    </source>
</reference>
<dbReference type="PANTHER" id="PTHR21704">
    <property type="entry name" value="NIPPED-B-LIKE PROTEIN DELANGIN SCC2-RELATED"/>
    <property type="match status" value="1"/>
</dbReference>
<keyword evidence="2" id="KW-1185">Reference proteome</keyword>
<proteinExistence type="predicted"/>
<protein>
    <submittedName>
        <fullName evidence="1">Uncharacterized protein</fullName>
    </submittedName>
</protein>
<name>A0ABD0R8P1_CIRMR</name>
<dbReference type="InterPro" id="IPR033031">
    <property type="entry name" value="Scc2/Nipped-B"/>
</dbReference>
<gene>
    <name evidence="1" type="ORF">M9458_012412</name>
</gene>
<dbReference type="Proteomes" id="UP001529510">
    <property type="component" value="Unassembled WGS sequence"/>
</dbReference>
<organism evidence="1 2">
    <name type="scientific">Cirrhinus mrigala</name>
    <name type="common">Mrigala</name>
    <dbReference type="NCBI Taxonomy" id="683832"/>
    <lineage>
        <taxon>Eukaryota</taxon>
        <taxon>Metazoa</taxon>
        <taxon>Chordata</taxon>
        <taxon>Craniata</taxon>
        <taxon>Vertebrata</taxon>
        <taxon>Euteleostomi</taxon>
        <taxon>Actinopterygii</taxon>
        <taxon>Neopterygii</taxon>
        <taxon>Teleostei</taxon>
        <taxon>Ostariophysi</taxon>
        <taxon>Cypriniformes</taxon>
        <taxon>Cyprinidae</taxon>
        <taxon>Labeoninae</taxon>
        <taxon>Labeonini</taxon>
        <taxon>Cirrhinus</taxon>
    </lineage>
</organism>
<accession>A0ABD0R8P1</accession>
<sequence>DFMVICNVAKILELVVPLMDHPSESFLTTIEEDLMKLILKYGMTVVQYCVSCLGAIVNKVTHNYKFVWACFNRYYGALTKLKIQHQEGTNSMALAATKAALLRSLFTVGALCRHFDFDLEQFKGTTK</sequence>
<dbReference type="PANTHER" id="PTHR21704:SF18">
    <property type="entry name" value="NIPPED-B-LIKE PROTEIN"/>
    <property type="match status" value="1"/>
</dbReference>
<dbReference type="AlphaFoldDB" id="A0ABD0R8P1"/>